<evidence type="ECO:0000256" key="1">
    <source>
        <dbReference type="SAM" id="SignalP"/>
    </source>
</evidence>
<reference evidence="2" key="1">
    <citation type="journal article" date="2017" name="Mycologia">
        <title>Fusarium algeriense, sp. nov., a novel toxigenic crown rot pathogen of durum wheat from Algeria is nested in the Fusarium burgessii species complex.</title>
        <authorList>
            <person name="Laraba I."/>
            <person name="Keddad A."/>
            <person name="Boureghda H."/>
            <person name="Abdallah N."/>
            <person name="Vaughan M.M."/>
            <person name="Proctor R.H."/>
            <person name="Busman M."/>
            <person name="O'Donnell K."/>
        </authorList>
    </citation>
    <scope>NUCLEOTIDE SEQUENCE</scope>
    <source>
        <strain evidence="2">NRRL 25174</strain>
    </source>
</reference>
<dbReference type="OrthoDB" id="2818448at2759"/>
<sequence length="86" mass="9396">MVRAFSIIAVLFVAVSSVAADGYCQCLYPDGSHCCVTFYGLNKDRCTELCMNTGPLDEPNCNAGGKHTFASSWNGGWRRGCRDNHQ</sequence>
<proteinExistence type="predicted"/>
<keyword evidence="3" id="KW-1185">Reference proteome</keyword>
<name>A0A9P5AAI8_9HYPO</name>
<reference evidence="2" key="2">
    <citation type="submission" date="2020-02" db="EMBL/GenBank/DDBJ databases">
        <title>Identification and distribution of gene clusters putatively required for synthesis of sphingolipid metabolism inhibitors in phylogenetically diverse species of the filamentous fungus Fusarium.</title>
        <authorList>
            <person name="Kim H.-S."/>
            <person name="Busman M."/>
            <person name="Brown D.W."/>
            <person name="Divon H."/>
            <person name="Uhlig S."/>
            <person name="Proctor R.H."/>
        </authorList>
    </citation>
    <scope>NUCLEOTIDE SEQUENCE</scope>
    <source>
        <strain evidence="2">NRRL 25174</strain>
    </source>
</reference>
<dbReference type="Proteomes" id="UP000730481">
    <property type="component" value="Unassembled WGS sequence"/>
</dbReference>
<organism evidence="2 3">
    <name type="scientific">Fusarium beomiforme</name>
    <dbReference type="NCBI Taxonomy" id="44412"/>
    <lineage>
        <taxon>Eukaryota</taxon>
        <taxon>Fungi</taxon>
        <taxon>Dikarya</taxon>
        <taxon>Ascomycota</taxon>
        <taxon>Pezizomycotina</taxon>
        <taxon>Sordariomycetes</taxon>
        <taxon>Hypocreomycetidae</taxon>
        <taxon>Hypocreales</taxon>
        <taxon>Nectriaceae</taxon>
        <taxon>Fusarium</taxon>
        <taxon>Fusarium burgessii species complex</taxon>
    </lineage>
</organism>
<keyword evidence="1" id="KW-0732">Signal</keyword>
<accession>A0A9P5AAI8</accession>
<comment type="caution">
    <text evidence="2">The sequence shown here is derived from an EMBL/GenBank/DDBJ whole genome shotgun (WGS) entry which is preliminary data.</text>
</comment>
<dbReference type="EMBL" id="PVQB02000579">
    <property type="protein sequence ID" value="KAF4335211.1"/>
    <property type="molecule type" value="Genomic_DNA"/>
</dbReference>
<evidence type="ECO:0000313" key="3">
    <source>
        <dbReference type="Proteomes" id="UP000730481"/>
    </source>
</evidence>
<protein>
    <submittedName>
        <fullName evidence="2">Uncharacterized protein</fullName>
    </submittedName>
</protein>
<feature type="chain" id="PRO_5040450151" evidence="1">
    <location>
        <begin position="21"/>
        <end position="86"/>
    </location>
</feature>
<evidence type="ECO:0000313" key="2">
    <source>
        <dbReference type="EMBL" id="KAF4335211.1"/>
    </source>
</evidence>
<feature type="signal peptide" evidence="1">
    <location>
        <begin position="1"/>
        <end position="20"/>
    </location>
</feature>
<dbReference type="AlphaFoldDB" id="A0A9P5AAI8"/>
<gene>
    <name evidence="2" type="ORF">FBEOM_10955</name>
</gene>